<gene>
    <name evidence="6" type="ORF">SLS60_002692</name>
</gene>
<evidence type="ECO:0000256" key="5">
    <source>
        <dbReference type="SAM" id="MobiDB-lite"/>
    </source>
</evidence>
<evidence type="ECO:0000256" key="1">
    <source>
        <dbReference type="ARBA" id="ARBA00004123"/>
    </source>
</evidence>
<comment type="caution">
    <text evidence="6">The sequence shown here is derived from an EMBL/GenBank/DDBJ whole genome shotgun (WGS) entry which is preliminary data.</text>
</comment>
<dbReference type="PANTHER" id="PTHR13026:SF0">
    <property type="entry name" value="RIBOSOMAL RNA PROCESSING 1B"/>
    <property type="match status" value="1"/>
</dbReference>
<comment type="subcellular location">
    <subcellularLocation>
        <location evidence="1">Nucleus</location>
    </subcellularLocation>
</comment>
<evidence type="ECO:0000256" key="2">
    <source>
        <dbReference type="ARBA" id="ARBA00006374"/>
    </source>
</evidence>
<feature type="region of interest" description="Disordered" evidence="5">
    <location>
        <begin position="223"/>
        <end position="245"/>
    </location>
</feature>
<evidence type="ECO:0000313" key="7">
    <source>
        <dbReference type="Proteomes" id="UP001521785"/>
    </source>
</evidence>
<name>A0ABR3RTJ2_9PLEO</name>
<dbReference type="PANTHER" id="PTHR13026">
    <property type="entry name" value="NNP-1 PROTEIN NOVEL NUCLEAR PROTEIN 1 NOP52"/>
    <property type="match status" value="1"/>
</dbReference>
<sequence>MAEDAQNNPFIKNLASSDKRTRDSALSSLRAFLSSRSEISELDLLKLWKGLFYCLWMQDKPAQQQALSRSLASLPSSLKTPVVFPFLRAFWATIAREWTQIEALRLDKYLYLIRQYVNASFRFLSQDNWANKEGITEHGEIMREIPLNPEDTKIPNGLRFHVLDVWVDELEKVDGEWGVEKREALELLCAPVEALAKEGKLKVVRTAAKETLSDERLRGWRGQEVEKTDVDMEDDEEEEWGGIED</sequence>
<dbReference type="InterPro" id="IPR010301">
    <property type="entry name" value="RRP1"/>
</dbReference>
<evidence type="ECO:0000256" key="4">
    <source>
        <dbReference type="ARBA" id="ARBA00023242"/>
    </source>
</evidence>
<dbReference type="EMBL" id="JAKJXO020000003">
    <property type="protein sequence ID" value="KAL1607756.1"/>
    <property type="molecule type" value="Genomic_DNA"/>
</dbReference>
<proteinExistence type="inferred from homology"/>
<comment type="similarity">
    <text evidence="2">Belongs to the RRP1 family.</text>
</comment>
<accession>A0ABR3RTJ2</accession>
<evidence type="ECO:0000256" key="3">
    <source>
        <dbReference type="ARBA" id="ARBA00022552"/>
    </source>
</evidence>
<evidence type="ECO:0000313" key="6">
    <source>
        <dbReference type="EMBL" id="KAL1607756.1"/>
    </source>
</evidence>
<feature type="compositionally biased region" description="Acidic residues" evidence="5">
    <location>
        <begin position="231"/>
        <end position="245"/>
    </location>
</feature>
<keyword evidence="4" id="KW-0539">Nucleus</keyword>
<dbReference type="Proteomes" id="UP001521785">
    <property type="component" value="Unassembled WGS sequence"/>
</dbReference>
<keyword evidence="3" id="KW-0698">rRNA processing</keyword>
<organism evidence="6 7">
    <name type="scientific">Paraconiothyrium brasiliense</name>
    <dbReference type="NCBI Taxonomy" id="300254"/>
    <lineage>
        <taxon>Eukaryota</taxon>
        <taxon>Fungi</taxon>
        <taxon>Dikarya</taxon>
        <taxon>Ascomycota</taxon>
        <taxon>Pezizomycotina</taxon>
        <taxon>Dothideomycetes</taxon>
        <taxon>Pleosporomycetidae</taxon>
        <taxon>Pleosporales</taxon>
        <taxon>Massarineae</taxon>
        <taxon>Didymosphaeriaceae</taxon>
        <taxon>Paraconiothyrium</taxon>
    </lineage>
</organism>
<reference evidence="6 7" key="1">
    <citation type="submission" date="2024-02" db="EMBL/GenBank/DDBJ databases">
        <title>De novo assembly and annotation of 12 fungi associated with fruit tree decline syndrome in Ontario, Canada.</title>
        <authorList>
            <person name="Sulman M."/>
            <person name="Ellouze W."/>
            <person name="Ilyukhin E."/>
        </authorList>
    </citation>
    <scope>NUCLEOTIDE SEQUENCE [LARGE SCALE GENOMIC DNA]</scope>
    <source>
        <strain evidence="6 7">M42-189</strain>
    </source>
</reference>
<dbReference type="Pfam" id="PF05997">
    <property type="entry name" value="Nop52"/>
    <property type="match status" value="1"/>
</dbReference>
<protein>
    <submittedName>
        <fullName evidence="6">Uncharacterized protein</fullName>
    </submittedName>
</protein>
<keyword evidence="7" id="KW-1185">Reference proteome</keyword>